<sequence length="220" mass="25231">MDELNLKKSRTSKRCAFLPNLDNHLRRLTSYNTITCFLLLIVNAHDADIIIRSSDNVDFYVHKKNLEFSTGGFPPANLTSSNSNEVVALSESAATLEIMFQFVYPKRYPALHKLNFEALMLLAEAAEKYEVFALINSCEFCLRNFLNQHPLTILDFAARHDYRSIVEELAMILVDTPMTDLTDLPSTIFKPWVRWTTESYVSFSNPIKFYLERLSGETDG</sequence>
<protein>
    <recommendedName>
        <fullName evidence="1">BTB domain-containing protein</fullName>
    </recommendedName>
</protein>
<keyword evidence="3" id="KW-1185">Reference proteome</keyword>
<gene>
    <name evidence="2" type="ORF">DFJ43DRAFT_1006634</name>
</gene>
<evidence type="ECO:0000259" key="1">
    <source>
        <dbReference type="Pfam" id="PF00651"/>
    </source>
</evidence>
<dbReference type="InterPro" id="IPR000210">
    <property type="entry name" value="BTB/POZ_dom"/>
</dbReference>
<name>A0AA38JAY6_9AGAR</name>
<evidence type="ECO:0000313" key="2">
    <source>
        <dbReference type="EMBL" id="KAJ3716777.1"/>
    </source>
</evidence>
<evidence type="ECO:0000313" key="3">
    <source>
        <dbReference type="Proteomes" id="UP001176059"/>
    </source>
</evidence>
<comment type="caution">
    <text evidence="2">The sequence shown here is derived from an EMBL/GenBank/DDBJ whole genome shotgun (WGS) entry which is preliminary data.</text>
</comment>
<dbReference type="SUPFAM" id="SSF54695">
    <property type="entry name" value="POZ domain"/>
    <property type="match status" value="1"/>
</dbReference>
<dbReference type="Gene3D" id="3.30.710.10">
    <property type="entry name" value="Potassium Channel Kv1.1, Chain A"/>
    <property type="match status" value="1"/>
</dbReference>
<dbReference type="Pfam" id="PF00651">
    <property type="entry name" value="BTB"/>
    <property type="match status" value="1"/>
</dbReference>
<dbReference type="Proteomes" id="UP001176059">
    <property type="component" value="Unassembled WGS sequence"/>
</dbReference>
<organism evidence="2 3">
    <name type="scientific">Lentinula guzmanii</name>
    <dbReference type="NCBI Taxonomy" id="2804957"/>
    <lineage>
        <taxon>Eukaryota</taxon>
        <taxon>Fungi</taxon>
        <taxon>Dikarya</taxon>
        <taxon>Basidiomycota</taxon>
        <taxon>Agaricomycotina</taxon>
        <taxon>Agaricomycetes</taxon>
        <taxon>Agaricomycetidae</taxon>
        <taxon>Agaricales</taxon>
        <taxon>Marasmiineae</taxon>
        <taxon>Omphalotaceae</taxon>
        <taxon>Lentinula</taxon>
    </lineage>
</organism>
<feature type="domain" description="BTB" evidence="1">
    <location>
        <begin position="47"/>
        <end position="143"/>
    </location>
</feature>
<reference evidence="2" key="1">
    <citation type="submission" date="2022-08" db="EMBL/GenBank/DDBJ databases">
        <authorList>
            <consortium name="DOE Joint Genome Institute"/>
            <person name="Min B."/>
            <person name="Sierra-Patev S."/>
            <person name="Naranjo-Ortiz M."/>
            <person name="Looney B."/>
            <person name="Konkel Z."/>
            <person name="Slot J.C."/>
            <person name="Sakamoto Y."/>
            <person name="Steenwyk J.L."/>
            <person name="Rokas A."/>
            <person name="Carro J."/>
            <person name="Camarero S."/>
            <person name="Ferreira P."/>
            <person name="Molpeceres G."/>
            <person name="Ruiz-duenas F.J."/>
            <person name="Serrano A."/>
            <person name="Henrissat B."/>
            <person name="Drula E."/>
            <person name="Hughes K.W."/>
            <person name="Mata J.L."/>
            <person name="Ishikawa N.K."/>
            <person name="Vargas-Isla R."/>
            <person name="Ushijima S."/>
            <person name="Smith C.A."/>
            <person name="Ahrendt S."/>
            <person name="Andreopoulos W."/>
            <person name="He G."/>
            <person name="LaButti K."/>
            <person name="Lipzen A."/>
            <person name="Ng V."/>
            <person name="Riley R."/>
            <person name="Sandor L."/>
            <person name="Barry K."/>
            <person name="Martinez A.T."/>
            <person name="Xiao Y."/>
            <person name="Gibbons J.G."/>
            <person name="Terashima K."/>
            <person name="Hibbett D.S."/>
            <person name="Grigoriev I.V."/>
        </authorList>
    </citation>
    <scope>NUCLEOTIDE SEQUENCE</scope>
    <source>
        <strain evidence="2">ET3784</strain>
    </source>
</reference>
<dbReference type="EMBL" id="JANVFO010000076">
    <property type="protein sequence ID" value="KAJ3716777.1"/>
    <property type="molecule type" value="Genomic_DNA"/>
</dbReference>
<reference evidence="2" key="2">
    <citation type="journal article" date="2023" name="Proc. Natl. Acad. Sci. U.S.A.">
        <title>A global phylogenomic analysis of the shiitake genus Lentinula.</title>
        <authorList>
            <person name="Sierra-Patev S."/>
            <person name="Min B."/>
            <person name="Naranjo-Ortiz M."/>
            <person name="Looney B."/>
            <person name="Konkel Z."/>
            <person name="Slot J.C."/>
            <person name="Sakamoto Y."/>
            <person name="Steenwyk J.L."/>
            <person name="Rokas A."/>
            <person name="Carro J."/>
            <person name="Camarero S."/>
            <person name="Ferreira P."/>
            <person name="Molpeceres G."/>
            <person name="Ruiz-Duenas F.J."/>
            <person name="Serrano A."/>
            <person name="Henrissat B."/>
            <person name="Drula E."/>
            <person name="Hughes K.W."/>
            <person name="Mata J.L."/>
            <person name="Ishikawa N.K."/>
            <person name="Vargas-Isla R."/>
            <person name="Ushijima S."/>
            <person name="Smith C.A."/>
            <person name="Donoghue J."/>
            <person name="Ahrendt S."/>
            <person name="Andreopoulos W."/>
            <person name="He G."/>
            <person name="LaButti K."/>
            <person name="Lipzen A."/>
            <person name="Ng V."/>
            <person name="Riley R."/>
            <person name="Sandor L."/>
            <person name="Barry K."/>
            <person name="Martinez A.T."/>
            <person name="Xiao Y."/>
            <person name="Gibbons J.G."/>
            <person name="Terashima K."/>
            <person name="Grigoriev I.V."/>
            <person name="Hibbett D."/>
        </authorList>
    </citation>
    <scope>NUCLEOTIDE SEQUENCE</scope>
    <source>
        <strain evidence="2">ET3784</strain>
    </source>
</reference>
<dbReference type="InterPro" id="IPR011333">
    <property type="entry name" value="SKP1/BTB/POZ_sf"/>
</dbReference>
<dbReference type="AlphaFoldDB" id="A0AA38JAY6"/>
<accession>A0AA38JAY6</accession>
<proteinExistence type="predicted"/>